<proteinExistence type="predicted"/>
<keyword evidence="1" id="KW-0732">Signal</keyword>
<dbReference type="STRING" id="1561998.A0A1I7TB22"/>
<protein>
    <submittedName>
        <fullName evidence="3">Astacin domain-containing protein</fullName>
    </submittedName>
</protein>
<keyword evidence="2" id="KW-1185">Reference proteome</keyword>
<sequence length="218" mass="24329">MQSLSSMLSPVCFFSFVLCIYGILQLKSDGSNNDGGESHTHNRVMDLQTPLSITIPPNDYEMAGTQTVVNDPCQTFGGNPLWPITYNQQPLLASKNPEMDALTKLNAELGNQYTYQMFEMEGASNSNYHNGFQNDPRLGYDKIVYTTSKAVPYKDLYYQCAYGQPSNERMAIRHKLDEDDVGPEAKRHCVGESRFGNERSVIVPNTSFIGNSSNAREG</sequence>
<dbReference type="AlphaFoldDB" id="A0A1I7TB22"/>
<name>A0A1I7TB22_9PELO</name>
<feature type="signal peptide" evidence="1">
    <location>
        <begin position="1"/>
        <end position="19"/>
    </location>
</feature>
<accession>A0A1I7TB22</accession>
<evidence type="ECO:0000313" key="3">
    <source>
        <dbReference type="WBParaSite" id="Csp11.Scaffold567.g4188.t2"/>
    </source>
</evidence>
<feature type="chain" id="PRO_5009307277" evidence="1">
    <location>
        <begin position="20"/>
        <end position="218"/>
    </location>
</feature>
<evidence type="ECO:0000256" key="1">
    <source>
        <dbReference type="SAM" id="SignalP"/>
    </source>
</evidence>
<dbReference type="WBParaSite" id="Csp11.Scaffold567.g4188.t2">
    <property type="protein sequence ID" value="Csp11.Scaffold567.g4188.t2"/>
    <property type="gene ID" value="Csp11.Scaffold567.g4188"/>
</dbReference>
<evidence type="ECO:0000313" key="2">
    <source>
        <dbReference type="Proteomes" id="UP000095282"/>
    </source>
</evidence>
<dbReference type="Proteomes" id="UP000095282">
    <property type="component" value="Unplaced"/>
</dbReference>
<organism evidence="2 3">
    <name type="scientific">Caenorhabditis tropicalis</name>
    <dbReference type="NCBI Taxonomy" id="1561998"/>
    <lineage>
        <taxon>Eukaryota</taxon>
        <taxon>Metazoa</taxon>
        <taxon>Ecdysozoa</taxon>
        <taxon>Nematoda</taxon>
        <taxon>Chromadorea</taxon>
        <taxon>Rhabditida</taxon>
        <taxon>Rhabditina</taxon>
        <taxon>Rhabditomorpha</taxon>
        <taxon>Rhabditoidea</taxon>
        <taxon>Rhabditidae</taxon>
        <taxon>Peloderinae</taxon>
        <taxon>Caenorhabditis</taxon>
    </lineage>
</organism>
<reference evidence="3" key="1">
    <citation type="submission" date="2016-11" db="UniProtKB">
        <authorList>
            <consortium name="WormBaseParasite"/>
        </authorList>
    </citation>
    <scope>IDENTIFICATION</scope>
</reference>